<dbReference type="Gene3D" id="3.40.190.170">
    <property type="entry name" value="Bacterial extracellular solute-binding protein, family 7"/>
    <property type="match status" value="1"/>
</dbReference>
<reference evidence="5 6" key="1">
    <citation type="submission" date="2018-06" db="EMBL/GenBank/DDBJ databases">
        <title>Genomic Encyclopedia of Type Strains, Phase III (KMG-III): the genomes of soil and plant-associated and newly described type strains.</title>
        <authorList>
            <person name="Whitman W."/>
        </authorList>
    </citation>
    <scope>NUCLEOTIDE SEQUENCE [LARGE SCALE GENOMIC DNA]</scope>
    <source>
        <strain evidence="5 6">CECT 7730</strain>
    </source>
</reference>
<comment type="similarity">
    <text evidence="1">Belongs to the bacterial solute-binding protein 7 family.</text>
</comment>
<name>A0A318V4G9_9GAMM</name>
<evidence type="ECO:0000313" key="6">
    <source>
        <dbReference type="Proteomes" id="UP000247551"/>
    </source>
</evidence>
<dbReference type="NCBIfam" id="NF037995">
    <property type="entry name" value="TRAP_S1"/>
    <property type="match status" value="1"/>
</dbReference>
<dbReference type="InterPro" id="IPR018389">
    <property type="entry name" value="DctP_fam"/>
</dbReference>
<dbReference type="AlphaFoldDB" id="A0A318V4G9"/>
<dbReference type="Pfam" id="PF03480">
    <property type="entry name" value="DctP"/>
    <property type="match status" value="1"/>
</dbReference>
<feature type="signal peptide" evidence="4">
    <location>
        <begin position="1"/>
        <end position="32"/>
    </location>
</feature>
<gene>
    <name evidence="5" type="ORF">DFP75_103174</name>
</gene>
<evidence type="ECO:0000256" key="3">
    <source>
        <dbReference type="ARBA" id="ARBA00022729"/>
    </source>
</evidence>
<accession>A0A318V4G9</accession>
<dbReference type="PANTHER" id="PTHR33376:SF7">
    <property type="entry name" value="C4-DICARBOXYLATE-BINDING PROTEIN DCTB"/>
    <property type="match status" value="1"/>
</dbReference>
<comment type="caution">
    <text evidence="5">The sequence shown here is derived from an EMBL/GenBank/DDBJ whole genome shotgun (WGS) entry which is preliminary data.</text>
</comment>
<protein>
    <submittedName>
        <fullName evidence="5">TRAP-type C4-dicarboxylate transport system substrate-binding protein</fullName>
    </submittedName>
</protein>
<organism evidence="5 6">
    <name type="scientific">Marinomonas alcarazii</name>
    <dbReference type="NCBI Taxonomy" id="491949"/>
    <lineage>
        <taxon>Bacteria</taxon>
        <taxon>Pseudomonadati</taxon>
        <taxon>Pseudomonadota</taxon>
        <taxon>Gammaproteobacteria</taxon>
        <taxon>Oceanospirillales</taxon>
        <taxon>Oceanospirillaceae</taxon>
        <taxon>Marinomonas</taxon>
    </lineage>
</organism>
<dbReference type="CDD" id="cd13677">
    <property type="entry name" value="PBP2_TRAP_SBP_like_6"/>
    <property type="match status" value="1"/>
</dbReference>
<keyword evidence="2" id="KW-0813">Transport</keyword>
<dbReference type="InterPro" id="IPR038404">
    <property type="entry name" value="TRAP_DctP_sf"/>
</dbReference>
<dbReference type="EMBL" id="QKLW01000003">
    <property type="protein sequence ID" value="PYF82348.1"/>
    <property type="molecule type" value="Genomic_DNA"/>
</dbReference>
<keyword evidence="6" id="KW-1185">Reference proteome</keyword>
<sequence length="356" mass="39292">MKKTALLKKTTAAFVPTLMAASLSLAAMPALSADYDFNIVHLSNTSDEDYDGAVVLKDYVEAHSNGRIHVNIYSGGQLCGNPTECIEALQANLIQVFNTTTGGLSNVFPEIQALDIPYIFPTDRVAECALNNEMLVGPIRKELLDRTGTMRLMTIGNTGGWRNFATTNKLIKTPADVKGLKIRTINSPIQMQLVKAMGGSPTAVPWPEVYTSLATGLVEGTKNGITDIMGMKFNEHIKYMTLDGHGYMASMWWMNNDSLKDMPEDLQHIMMDGFDALREVTTVMPKRRQIEAYNEFKASGGTVYAPTAEEKAQFQEAAKPVRDWFVNEYGAKWVETTESAVKSCEASINEAYMAQN</sequence>
<dbReference type="RefSeq" id="WP_110574825.1">
    <property type="nucleotide sequence ID" value="NZ_QKLW01000003.1"/>
</dbReference>
<proteinExistence type="inferred from homology"/>
<dbReference type="PANTHER" id="PTHR33376">
    <property type="match status" value="1"/>
</dbReference>
<evidence type="ECO:0000256" key="1">
    <source>
        <dbReference type="ARBA" id="ARBA00009023"/>
    </source>
</evidence>
<dbReference type="Proteomes" id="UP000247551">
    <property type="component" value="Unassembled WGS sequence"/>
</dbReference>
<evidence type="ECO:0000313" key="5">
    <source>
        <dbReference type="EMBL" id="PYF82348.1"/>
    </source>
</evidence>
<keyword evidence="3 4" id="KW-0732">Signal</keyword>
<evidence type="ECO:0000256" key="2">
    <source>
        <dbReference type="ARBA" id="ARBA00022448"/>
    </source>
</evidence>
<feature type="chain" id="PRO_5016234326" evidence="4">
    <location>
        <begin position="33"/>
        <end position="356"/>
    </location>
</feature>
<dbReference type="GO" id="GO:0055085">
    <property type="term" value="P:transmembrane transport"/>
    <property type="evidence" value="ECO:0007669"/>
    <property type="project" value="InterPro"/>
</dbReference>
<evidence type="ECO:0000256" key="4">
    <source>
        <dbReference type="SAM" id="SignalP"/>
    </source>
</evidence>